<dbReference type="STRING" id="1802555.A2755_02895"/>
<keyword evidence="1" id="KW-0472">Membrane</keyword>
<feature type="transmembrane region" description="Helical" evidence="1">
    <location>
        <begin position="112"/>
        <end position="129"/>
    </location>
</feature>
<dbReference type="AlphaFoldDB" id="A0A1F8DTZ2"/>
<evidence type="ECO:0000256" key="1">
    <source>
        <dbReference type="SAM" id="Phobius"/>
    </source>
</evidence>
<gene>
    <name evidence="2" type="ORF">A2755_02895</name>
</gene>
<keyword evidence="1" id="KW-1133">Transmembrane helix</keyword>
<comment type="caution">
    <text evidence="2">The sequence shown here is derived from an EMBL/GenBank/DDBJ whole genome shotgun (WGS) entry which is preliminary data.</text>
</comment>
<keyword evidence="1" id="KW-0812">Transmembrane</keyword>
<feature type="transmembrane region" description="Helical" evidence="1">
    <location>
        <begin position="150"/>
        <end position="170"/>
    </location>
</feature>
<dbReference type="EMBL" id="MGIP01000011">
    <property type="protein sequence ID" value="OGM91315.1"/>
    <property type="molecule type" value="Genomic_DNA"/>
</dbReference>
<name>A0A1F8DTZ2_9BACT</name>
<feature type="transmembrane region" description="Helical" evidence="1">
    <location>
        <begin position="26"/>
        <end position="50"/>
    </location>
</feature>
<feature type="transmembrane region" description="Helical" evidence="1">
    <location>
        <begin position="292"/>
        <end position="323"/>
    </location>
</feature>
<sequence>MDISQKPPLSIDYSGSQNEQSKRNIYLAKVGVLIILTFGSAFLLGQYLSYSFYQNVLSLPTIAVPLVTTFAVFLTFFFHSVLFVRKKNLLALMAIGSWACIAVNFFDLANPPLLVGIALCLLLFLYTAFSVKNELQTHIKIRFVYSLNNVTTKIVLAIAILLAATLYGTFASKELDENNFLLPKSVFVKVVPVLQTALRNVLGDIDFNKPLRQTAEEQVDKAIVEQVGEAQASLVPPAQRQQLIDTYVTEMQNGFYNMFGVEIDETKPLSDALYDALLYKFNTADPGIKSTALLILAILFILSIQALAIVIRIVLIPVAFLVYEILLRTKFAHIVYENATKEIVTL</sequence>
<reference evidence="2 3" key="1">
    <citation type="journal article" date="2016" name="Nat. Commun.">
        <title>Thousands of microbial genomes shed light on interconnected biogeochemical processes in an aquifer system.</title>
        <authorList>
            <person name="Anantharaman K."/>
            <person name="Brown C.T."/>
            <person name="Hug L.A."/>
            <person name="Sharon I."/>
            <person name="Castelle C.J."/>
            <person name="Probst A.J."/>
            <person name="Thomas B.C."/>
            <person name="Singh A."/>
            <person name="Wilkins M.J."/>
            <person name="Karaoz U."/>
            <person name="Brodie E.L."/>
            <person name="Williams K.H."/>
            <person name="Hubbard S.S."/>
            <person name="Banfield J.F."/>
        </authorList>
    </citation>
    <scope>NUCLEOTIDE SEQUENCE [LARGE SCALE GENOMIC DNA]</scope>
</reference>
<evidence type="ECO:0000313" key="3">
    <source>
        <dbReference type="Proteomes" id="UP000177029"/>
    </source>
</evidence>
<dbReference type="Proteomes" id="UP000177029">
    <property type="component" value="Unassembled WGS sequence"/>
</dbReference>
<feature type="transmembrane region" description="Helical" evidence="1">
    <location>
        <begin position="89"/>
        <end position="106"/>
    </location>
</feature>
<accession>A0A1F8DTZ2</accession>
<protein>
    <submittedName>
        <fullName evidence="2">Uncharacterized protein</fullName>
    </submittedName>
</protein>
<proteinExistence type="predicted"/>
<feature type="transmembrane region" description="Helical" evidence="1">
    <location>
        <begin position="62"/>
        <end position="82"/>
    </location>
</feature>
<organism evidence="2 3">
    <name type="scientific">Candidatus Wolfebacteria bacterium RIFCSPHIGHO2_01_FULL_48_22</name>
    <dbReference type="NCBI Taxonomy" id="1802555"/>
    <lineage>
        <taxon>Bacteria</taxon>
        <taxon>Candidatus Wolfeibacteriota</taxon>
    </lineage>
</organism>
<evidence type="ECO:0000313" key="2">
    <source>
        <dbReference type="EMBL" id="OGM91315.1"/>
    </source>
</evidence>